<evidence type="ECO:0000256" key="1">
    <source>
        <dbReference type="SAM" id="Coils"/>
    </source>
</evidence>
<evidence type="ECO:0000313" key="3">
    <source>
        <dbReference type="Proteomes" id="UP000630805"/>
    </source>
</evidence>
<accession>A0ABX2PSR8</accession>
<dbReference type="RefSeq" id="WP_176866259.1">
    <property type="nucleotide sequence ID" value="NZ_JABXWT010000010.1"/>
</dbReference>
<dbReference type="Proteomes" id="UP000630805">
    <property type="component" value="Unassembled WGS sequence"/>
</dbReference>
<gene>
    <name evidence="2" type="ORF">HW561_15535</name>
</gene>
<dbReference type="EMBL" id="JABXWT010000010">
    <property type="protein sequence ID" value="NVO57205.1"/>
    <property type="molecule type" value="Genomic_DNA"/>
</dbReference>
<comment type="caution">
    <text evidence="2">The sequence shown here is derived from an EMBL/GenBank/DDBJ whole genome shotgun (WGS) entry which is preliminary data.</text>
</comment>
<proteinExistence type="predicted"/>
<evidence type="ECO:0000313" key="2">
    <source>
        <dbReference type="EMBL" id="NVO57205.1"/>
    </source>
</evidence>
<name>A0ABX2PSR8_9RHOB</name>
<keyword evidence="3" id="KW-1185">Reference proteome</keyword>
<feature type="coiled-coil region" evidence="1">
    <location>
        <begin position="188"/>
        <end position="215"/>
    </location>
</feature>
<keyword evidence="1" id="KW-0175">Coiled coil</keyword>
<sequence>MKKIYKLKQWYSIEDAASRLSLTLGEDVNSAEILELALDGHICLHWFMRYVSAQEVEFQIRSIWVSPDEDKELFGLAVEGKDAVEIKFSNFFPLESRTSVSVLDGPHRLRLDLCGALEDYLRARLTNTGGELTSLDGFFVEDDNGRVFQVLEAFGGSYLKNMYPEERVKFHDVRGYFPSVDWPAFTELGFTKQEIESFESTLQNNEEKVVASRERHTLYKMLIAMAVDGYGFDSSALKSPFPKDLEGILDRLGLPVSDDTIRQKLKEASELLDQNAGK</sequence>
<reference evidence="2 3" key="1">
    <citation type="submission" date="2020-06" db="EMBL/GenBank/DDBJ databases">
        <authorList>
            <person name="Cao W.R."/>
        </authorList>
    </citation>
    <scope>NUCLEOTIDE SEQUENCE [LARGE SCALE GENOMIC DNA]</scope>
    <source>
        <strain evidence="2 3">B1Z28</strain>
    </source>
</reference>
<organism evidence="2 3">
    <name type="scientific">Ruegeria haliotis</name>
    <dbReference type="NCBI Taxonomy" id="2747601"/>
    <lineage>
        <taxon>Bacteria</taxon>
        <taxon>Pseudomonadati</taxon>
        <taxon>Pseudomonadota</taxon>
        <taxon>Alphaproteobacteria</taxon>
        <taxon>Rhodobacterales</taxon>
        <taxon>Roseobacteraceae</taxon>
        <taxon>Ruegeria</taxon>
    </lineage>
</organism>
<protein>
    <submittedName>
        <fullName evidence="2">Uncharacterized protein</fullName>
    </submittedName>
</protein>